<dbReference type="RefSeq" id="WP_260420130.1">
    <property type="nucleotide sequence ID" value="NZ_JACHLK010000002.1"/>
</dbReference>
<organism evidence="1 2">
    <name type="scientific">Acidovorax soli</name>
    <dbReference type="NCBI Taxonomy" id="592050"/>
    <lineage>
        <taxon>Bacteria</taxon>
        <taxon>Pseudomonadati</taxon>
        <taxon>Pseudomonadota</taxon>
        <taxon>Betaproteobacteria</taxon>
        <taxon>Burkholderiales</taxon>
        <taxon>Comamonadaceae</taxon>
        <taxon>Acidovorax</taxon>
    </lineage>
</organism>
<proteinExistence type="predicted"/>
<dbReference type="EMBL" id="JACHLK010000002">
    <property type="protein sequence ID" value="MBB6558841.1"/>
    <property type="molecule type" value="Genomic_DNA"/>
</dbReference>
<evidence type="ECO:0000313" key="1">
    <source>
        <dbReference type="EMBL" id="MBB6558841.1"/>
    </source>
</evidence>
<dbReference type="Proteomes" id="UP000575083">
    <property type="component" value="Unassembled WGS sequence"/>
</dbReference>
<comment type="caution">
    <text evidence="1">The sequence shown here is derived from an EMBL/GenBank/DDBJ whole genome shotgun (WGS) entry which is preliminary data.</text>
</comment>
<gene>
    <name evidence="1" type="ORF">HNP48_001505</name>
</gene>
<name>A0A7X0U878_9BURK</name>
<keyword evidence="2" id="KW-1185">Reference proteome</keyword>
<evidence type="ECO:0000313" key="2">
    <source>
        <dbReference type="Proteomes" id="UP000575083"/>
    </source>
</evidence>
<protein>
    <submittedName>
        <fullName evidence="1">Uncharacterized protein</fullName>
    </submittedName>
</protein>
<reference evidence="1 2" key="1">
    <citation type="submission" date="2020-08" db="EMBL/GenBank/DDBJ databases">
        <title>Functional genomics of gut bacteria from endangered species of beetles.</title>
        <authorList>
            <person name="Carlos-Shanley C."/>
        </authorList>
    </citation>
    <scope>NUCLEOTIDE SEQUENCE [LARGE SCALE GENOMIC DNA]</scope>
    <source>
        <strain evidence="1 2">S00198</strain>
    </source>
</reference>
<dbReference type="AlphaFoldDB" id="A0A7X0U878"/>
<accession>A0A7X0U878</accession>
<sequence length="368" mass="37537">MPFSFVAVNRREPRGARRSFSRAPVAQWHLVFMGLAAALVLAGCGGGGGEDSGPPPGLDYKRLGLSVNGLVTGQSLVVQNHGADDFIISANGFVETAKSRPLGSSYAVTVKTQPSGQRCTVARGTGTLIAGGASVLIDCATVAGERNTLGGTISGVTAGQTVVLTNGSEDLALKADGSFAFSTQLPAGAAYAVTVKSRPAGVGCVVRNGSGTVATNVADTVAVRCVPEGALADGLWEREQCDVTSDGIGITDVWGLSKSNATSVSVGSAGIFYRDAQCSGAGEYRQGPMIGGSTILEMRSAANGEMVAYWGVRNFFAAAAPRPLVMVRKSNYLCVIDDSASASAYPDVASLAPAVAAAISARKCYTPR</sequence>